<dbReference type="GO" id="GO:0005525">
    <property type="term" value="F:GTP binding"/>
    <property type="evidence" value="ECO:0007669"/>
    <property type="project" value="InterPro"/>
</dbReference>
<dbReference type="NCBIfam" id="TIGR03597">
    <property type="entry name" value="GTPase_YqeH"/>
    <property type="match status" value="1"/>
</dbReference>
<gene>
    <name evidence="2" type="primary">yqeH</name>
    <name evidence="2" type="ORF">H1164_07165</name>
</gene>
<dbReference type="Gene3D" id="3.40.50.300">
    <property type="entry name" value="P-loop containing nucleotide triphosphate hydrolases"/>
    <property type="match status" value="1"/>
</dbReference>
<name>A0A7W1X9P9_9BACL</name>
<dbReference type="Proteomes" id="UP000530514">
    <property type="component" value="Unassembled WGS sequence"/>
</dbReference>
<evidence type="ECO:0000259" key="1">
    <source>
        <dbReference type="PROSITE" id="PS51721"/>
    </source>
</evidence>
<dbReference type="SUPFAM" id="SSF52540">
    <property type="entry name" value="P-loop containing nucleoside triphosphate hydrolases"/>
    <property type="match status" value="1"/>
</dbReference>
<dbReference type="Pfam" id="PF01926">
    <property type="entry name" value="MMR_HSR1"/>
    <property type="match status" value="1"/>
</dbReference>
<dbReference type="PANTHER" id="PTHR46434">
    <property type="entry name" value="GENETIC INTERACTOR OF PROHIBITINS 3, MITOCHONDRIAL"/>
    <property type="match status" value="1"/>
</dbReference>
<dbReference type="InterPro" id="IPR050896">
    <property type="entry name" value="Mito_lipid_metab_GTPase"/>
</dbReference>
<accession>A0A7W1X9P9</accession>
<dbReference type="AlphaFoldDB" id="A0A7W1X9P9"/>
<dbReference type="CDD" id="cd01855">
    <property type="entry name" value="YqeH"/>
    <property type="match status" value="1"/>
</dbReference>
<sequence>MSKVKAVRCEGCGVPVQTESPEQKGYIPEKALEREVILCQRCFRIRHYGDLGAVEQDPEAYLRVLDEIAATDSLVVLVVDLFDFAGSWIPGFSRRIGKNPVLLVANKVDLFPKTANWKRLRDWVSASAREMGVHPVDTLLCSSAKGLKIPDVMQAMEHYREGRDIYIVGTTNVGKSTLINRLLREAGGTQDEMITTSPYPGTTLDTIRIPLEDGKEIIDTPGIVRKDRISEWVDPKELKIVVPNAVLRPKVYQLNDGQTLFFGGLARLDYVQGTRQPFVTYMSNRLYVHRTKLAQADEIWQKHRGELLAPPKDPAAIPPLTKHVITLSGKEKEDIVIAGLGWVACGKEKARVELWVPEGIQVSTRAAII</sequence>
<dbReference type="Pfam" id="PF21516">
    <property type="entry name" value="YqeH-like_C"/>
    <property type="match status" value="1"/>
</dbReference>
<dbReference type="InterPro" id="IPR030378">
    <property type="entry name" value="G_CP_dom"/>
</dbReference>
<proteinExistence type="predicted"/>
<reference evidence="2 3" key="1">
    <citation type="submission" date="2020-07" db="EMBL/GenBank/DDBJ databases">
        <authorList>
            <person name="Feng H."/>
        </authorList>
    </citation>
    <scope>NUCLEOTIDE SEQUENCE [LARGE SCALE GENOMIC DNA]</scope>
    <source>
        <strain evidence="3">s-11</strain>
    </source>
</reference>
<comment type="caution">
    <text evidence="2">The sequence shown here is derived from an EMBL/GenBank/DDBJ whole genome shotgun (WGS) entry which is preliminary data.</text>
</comment>
<dbReference type="InterPro" id="IPR006073">
    <property type="entry name" value="GTP-bd"/>
</dbReference>
<evidence type="ECO:0000313" key="3">
    <source>
        <dbReference type="Proteomes" id="UP000530514"/>
    </source>
</evidence>
<dbReference type="PROSITE" id="PS51721">
    <property type="entry name" value="G_CP"/>
    <property type="match status" value="1"/>
</dbReference>
<keyword evidence="3" id="KW-1185">Reference proteome</keyword>
<dbReference type="InterPro" id="IPR048422">
    <property type="entry name" value="NOA1/YqeH-like_C"/>
</dbReference>
<dbReference type="InterPro" id="IPR027417">
    <property type="entry name" value="P-loop_NTPase"/>
</dbReference>
<evidence type="ECO:0000313" key="2">
    <source>
        <dbReference type="EMBL" id="MBA4542680.1"/>
    </source>
</evidence>
<dbReference type="InterPro" id="IPR019988">
    <property type="entry name" value="GTP-bd_ribosome_bgen_YqeH"/>
</dbReference>
<feature type="domain" description="CP-type G" evidence="1">
    <location>
        <begin position="62"/>
        <end position="226"/>
    </location>
</feature>
<organism evidence="2 3">
    <name type="scientific">Thermoactinomyces daqus</name>
    <dbReference type="NCBI Taxonomy" id="1329516"/>
    <lineage>
        <taxon>Bacteria</taxon>
        <taxon>Bacillati</taxon>
        <taxon>Bacillota</taxon>
        <taxon>Bacilli</taxon>
        <taxon>Bacillales</taxon>
        <taxon>Thermoactinomycetaceae</taxon>
        <taxon>Thermoactinomyces</taxon>
    </lineage>
</organism>
<dbReference type="PANTHER" id="PTHR46434:SF1">
    <property type="entry name" value="GENETIC INTERACTOR OF PROHIBITINS 3, MITOCHONDRIAL"/>
    <property type="match status" value="1"/>
</dbReference>
<dbReference type="RefSeq" id="WP_033101773.1">
    <property type="nucleotide sequence ID" value="NZ_JACEIP010000008.1"/>
</dbReference>
<dbReference type="EMBL" id="JACEIP010000008">
    <property type="protein sequence ID" value="MBA4542680.1"/>
    <property type="molecule type" value="Genomic_DNA"/>
</dbReference>
<dbReference type="OrthoDB" id="9773841at2"/>
<protein>
    <submittedName>
        <fullName evidence="2">Ribosome biogenesis GTPase YqeH</fullName>
    </submittedName>
</protein>